<evidence type="ECO:0000313" key="2">
    <source>
        <dbReference type="EMBL" id="GBO06989.1"/>
    </source>
</evidence>
<protein>
    <submittedName>
        <fullName evidence="2">Uncharacterized protein</fullName>
    </submittedName>
</protein>
<gene>
    <name evidence="2" type="ORF">AVEN_255367_1</name>
</gene>
<comment type="caution">
    <text evidence="2">The sequence shown here is derived from an EMBL/GenBank/DDBJ whole genome shotgun (WGS) entry which is preliminary data.</text>
</comment>
<proteinExistence type="predicted"/>
<organism evidence="2 3">
    <name type="scientific">Araneus ventricosus</name>
    <name type="common">Orbweaver spider</name>
    <name type="synonym">Epeira ventricosa</name>
    <dbReference type="NCBI Taxonomy" id="182803"/>
    <lineage>
        <taxon>Eukaryota</taxon>
        <taxon>Metazoa</taxon>
        <taxon>Ecdysozoa</taxon>
        <taxon>Arthropoda</taxon>
        <taxon>Chelicerata</taxon>
        <taxon>Arachnida</taxon>
        <taxon>Araneae</taxon>
        <taxon>Araneomorphae</taxon>
        <taxon>Entelegynae</taxon>
        <taxon>Araneoidea</taxon>
        <taxon>Araneidae</taxon>
        <taxon>Araneus</taxon>
    </lineage>
</organism>
<reference evidence="2 3" key="1">
    <citation type="journal article" date="2019" name="Sci. Rep.">
        <title>Orb-weaving spider Araneus ventricosus genome elucidates the spidroin gene catalogue.</title>
        <authorList>
            <person name="Kono N."/>
            <person name="Nakamura H."/>
            <person name="Ohtoshi R."/>
            <person name="Moran D.A.P."/>
            <person name="Shinohara A."/>
            <person name="Yoshida Y."/>
            <person name="Fujiwara M."/>
            <person name="Mori M."/>
            <person name="Tomita M."/>
            <person name="Arakawa K."/>
        </authorList>
    </citation>
    <scope>NUCLEOTIDE SEQUENCE [LARGE SCALE GENOMIC DNA]</scope>
</reference>
<dbReference type="EMBL" id="BGPR01033143">
    <property type="protein sequence ID" value="GBO06989.1"/>
    <property type="molecule type" value="Genomic_DNA"/>
</dbReference>
<dbReference type="AlphaFoldDB" id="A0A4Y2U1W0"/>
<keyword evidence="3" id="KW-1185">Reference proteome</keyword>
<evidence type="ECO:0000256" key="1">
    <source>
        <dbReference type="SAM" id="MobiDB-lite"/>
    </source>
</evidence>
<name>A0A4Y2U1W0_ARAVE</name>
<evidence type="ECO:0000313" key="3">
    <source>
        <dbReference type="Proteomes" id="UP000499080"/>
    </source>
</evidence>
<dbReference type="Proteomes" id="UP000499080">
    <property type="component" value="Unassembled WGS sequence"/>
</dbReference>
<accession>A0A4Y2U1W0</accession>
<sequence length="96" mass="10751">MSPVQFLVEEDSQVFQNANSFEPPSVPENGGTSSEVAQQQEVCFFDSDLQIMFVRPGLEGRQGFRRQTTQSSLAACRRNDKKIIGEGLDGRAWRVL</sequence>
<feature type="region of interest" description="Disordered" evidence="1">
    <location>
        <begin position="17"/>
        <end position="37"/>
    </location>
</feature>